<dbReference type="GO" id="GO:0008273">
    <property type="term" value="F:calcium, potassium:sodium antiporter activity"/>
    <property type="evidence" value="ECO:0007669"/>
    <property type="project" value="TreeGrafter"/>
</dbReference>
<comment type="subcellular location">
    <subcellularLocation>
        <location evidence="1">Membrane</location>
        <topology evidence="1">Multi-pass membrane protein</topology>
    </subcellularLocation>
</comment>
<organism evidence="6 7">
    <name type="scientific">Priestia veravalensis</name>
    <dbReference type="NCBI Taxonomy" id="1414648"/>
    <lineage>
        <taxon>Bacteria</taxon>
        <taxon>Bacillati</taxon>
        <taxon>Bacillota</taxon>
        <taxon>Bacilli</taxon>
        <taxon>Bacillales</taxon>
        <taxon>Bacillaceae</taxon>
        <taxon>Priestia</taxon>
    </lineage>
</organism>
<evidence type="ECO:0000256" key="4">
    <source>
        <dbReference type="ARBA" id="ARBA00023136"/>
    </source>
</evidence>
<feature type="domain" description="Sodium/calcium exchanger membrane region" evidence="5">
    <location>
        <begin position="176"/>
        <end position="324"/>
    </location>
</feature>
<dbReference type="Gene3D" id="1.20.1420.30">
    <property type="entry name" value="NCX, central ion-binding region"/>
    <property type="match status" value="1"/>
</dbReference>
<keyword evidence="3" id="KW-1133">Transmembrane helix</keyword>
<comment type="caution">
    <text evidence="6">The sequence shown here is derived from an EMBL/GenBank/DDBJ whole genome shotgun (WGS) entry which is preliminary data.</text>
</comment>
<feature type="domain" description="Sodium/calcium exchanger membrane region" evidence="5">
    <location>
        <begin position="3"/>
        <end position="127"/>
    </location>
</feature>
<evidence type="ECO:0000259" key="5">
    <source>
        <dbReference type="Pfam" id="PF01699"/>
    </source>
</evidence>
<dbReference type="AlphaFoldDB" id="A0A0V8JMJ9"/>
<accession>A0A0V8JMJ9</accession>
<evidence type="ECO:0000313" key="7">
    <source>
        <dbReference type="Proteomes" id="UP000053681"/>
    </source>
</evidence>
<dbReference type="Proteomes" id="UP000053681">
    <property type="component" value="Unassembled WGS sequence"/>
</dbReference>
<dbReference type="GO" id="GO:0005886">
    <property type="term" value="C:plasma membrane"/>
    <property type="evidence" value="ECO:0007669"/>
    <property type="project" value="TreeGrafter"/>
</dbReference>
<keyword evidence="2" id="KW-0812">Transmembrane</keyword>
<dbReference type="Pfam" id="PF01699">
    <property type="entry name" value="Na_Ca_ex"/>
    <property type="match status" value="2"/>
</dbReference>
<dbReference type="InterPro" id="IPR044880">
    <property type="entry name" value="NCX_ion-bd_dom_sf"/>
</dbReference>
<dbReference type="PANTHER" id="PTHR10846">
    <property type="entry name" value="SODIUM/POTASSIUM/CALCIUM EXCHANGER"/>
    <property type="match status" value="1"/>
</dbReference>
<dbReference type="RefSeq" id="WP_025911780.1">
    <property type="nucleotide sequence ID" value="NZ_KQ758642.1"/>
</dbReference>
<dbReference type="PANTHER" id="PTHR10846:SF8">
    <property type="entry name" value="INNER MEMBRANE PROTEIN YRBG"/>
    <property type="match status" value="1"/>
</dbReference>
<protein>
    <submittedName>
        <fullName evidence="6">Cation transporter</fullName>
    </submittedName>
</protein>
<evidence type="ECO:0000313" key="6">
    <source>
        <dbReference type="EMBL" id="KSU88276.1"/>
    </source>
</evidence>
<proteinExistence type="predicted"/>
<evidence type="ECO:0000256" key="1">
    <source>
        <dbReference type="ARBA" id="ARBA00004141"/>
    </source>
</evidence>
<evidence type="ECO:0000256" key="2">
    <source>
        <dbReference type="ARBA" id="ARBA00022692"/>
    </source>
</evidence>
<name>A0A0V8JMJ9_9BACI</name>
<dbReference type="GO" id="GO:0005262">
    <property type="term" value="F:calcium channel activity"/>
    <property type="evidence" value="ECO:0007669"/>
    <property type="project" value="TreeGrafter"/>
</dbReference>
<reference evidence="6 7" key="1">
    <citation type="submission" date="2015-11" db="EMBL/GenBank/DDBJ databases">
        <title>Bacillus caseinolyticus sp nov.</title>
        <authorList>
            <person name="Dastager S.G."/>
            <person name="Mawlankar R."/>
        </authorList>
    </citation>
    <scope>NUCLEOTIDE SEQUENCE [LARGE SCALE GENOMIC DNA]</scope>
    <source>
        <strain evidence="6 7">SGD-V-76</strain>
    </source>
</reference>
<keyword evidence="4" id="KW-0472">Membrane</keyword>
<dbReference type="InterPro" id="IPR004481">
    <property type="entry name" value="K/Na/Ca-exchanger"/>
</dbReference>
<dbReference type="InterPro" id="IPR004837">
    <property type="entry name" value="NaCa_Exmemb"/>
</dbReference>
<dbReference type="EMBL" id="LNQP01000026">
    <property type="protein sequence ID" value="KSU88276.1"/>
    <property type="molecule type" value="Genomic_DNA"/>
</dbReference>
<keyword evidence="7" id="KW-1185">Reference proteome</keyword>
<dbReference type="GO" id="GO:0006874">
    <property type="term" value="P:intracellular calcium ion homeostasis"/>
    <property type="evidence" value="ECO:0007669"/>
    <property type="project" value="TreeGrafter"/>
</dbReference>
<evidence type="ECO:0000256" key="3">
    <source>
        <dbReference type="ARBA" id="ARBA00022989"/>
    </source>
</evidence>
<sequence>MVFLAFGISASITIFLAIRLSIYADTIERKSALSGILIALLLGGATSLPEITTSVTSIIISNPDLAVGNVLGSNLFNVMILATLDLFFRKHKIMIYASKENRYTSLLTIFLSFLVAASLFFNIPYHIFGIGIDTVILIIVYFIGVKIISTYAAEHVEEEEKQEENLQDRGPTLKRAVVGFSIAAVFIMVFGSILTISGDRIAVITGLGASFVGSFLVAASTSLPEAVSVVIAIRLKNYKLAIGGIVGSNLFNLLILAGTDVFYRKGALLSAASGSHLYTIVASMILISISLFSMSRKNITSSWFYVVPSILIIACYFIASYIIYLNSAA</sequence>
<gene>
    <name evidence="6" type="ORF">AS180_09000</name>
</gene>